<evidence type="ECO:0000313" key="2">
    <source>
        <dbReference type="Proteomes" id="UP001164539"/>
    </source>
</evidence>
<evidence type="ECO:0000313" key="1">
    <source>
        <dbReference type="EMBL" id="KAJ4717935.1"/>
    </source>
</evidence>
<accession>A0ACC1Y367</accession>
<protein>
    <submittedName>
        <fullName evidence="1">NB-ARC domain-containing disease resistance protein</fullName>
    </submittedName>
</protein>
<dbReference type="Proteomes" id="UP001164539">
    <property type="component" value="Chromosome 5"/>
</dbReference>
<name>A0ACC1Y367_MELAZ</name>
<dbReference type="EMBL" id="CM051398">
    <property type="protein sequence ID" value="KAJ4717935.1"/>
    <property type="molecule type" value="Genomic_DNA"/>
</dbReference>
<proteinExistence type="predicted"/>
<keyword evidence="2" id="KW-1185">Reference proteome</keyword>
<sequence>MDEELVSLVLQQLASIFVEQAKAVVNLFEGVEDEVKKLTSNFTAIKASIEDAENRQVKENAVRGWLDKLKDISYDIHDALDEWNTALHKLHMKKIENASKFEKKEKKHRRHNPEKSGIINSDQSPASIFFFMFLFKMNLEASATSTSINL</sequence>
<organism evidence="1 2">
    <name type="scientific">Melia azedarach</name>
    <name type="common">Chinaberry tree</name>
    <dbReference type="NCBI Taxonomy" id="155640"/>
    <lineage>
        <taxon>Eukaryota</taxon>
        <taxon>Viridiplantae</taxon>
        <taxon>Streptophyta</taxon>
        <taxon>Embryophyta</taxon>
        <taxon>Tracheophyta</taxon>
        <taxon>Spermatophyta</taxon>
        <taxon>Magnoliopsida</taxon>
        <taxon>eudicotyledons</taxon>
        <taxon>Gunneridae</taxon>
        <taxon>Pentapetalae</taxon>
        <taxon>rosids</taxon>
        <taxon>malvids</taxon>
        <taxon>Sapindales</taxon>
        <taxon>Meliaceae</taxon>
        <taxon>Melia</taxon>
    </lineage>
</organism>
<gene>
    <name evidence="1" type="ORF">OWV82_009682</name>
</gene>
<comment type="caution">
    <text evidence="1">The sequence shown here is derived from an EMBL/GenBank/DDBJ whole genome shotgun (WGS) entry which is preliminary data.</text>
</comment>
<reference evidence="1 2" key="1">
    <citation type="journal article" date="2023" name="Science">
        <title>Complex scaffold remodeling in plant triterpene biosynthesis.</title>
        <authorList>
            <person name="De La Pena R."/>
            <person name="Hodgson H."/>
            <person name="Liu J.C."/>
            <person name="Stephenson M.J."/>
            <person name="Martin A.C."/>
            <person name="Owen C."/>
            <person name="Harkess A."/>
            <person name="Leebens-Mack J."/>
            <person name="Jimenez L.E."/>
            <person name="Osbourn A."/>
            <person name="Sattely E.S."/>
        </authorList>
    </citation>
    <scope>NUCLEOTIDE SEQUENCE [LARGE SCALE GENOMIC DNA]</scope>
    <source>
        <strain evidence="2">cv. JPN11</strain>
        <tissue evidence="1">Leaf</tissue>
    </source>
</reference>